<name>A0ABV4WFV1_9CYAN</name>
<organism evidence="1 2">
    <name type="scientific">Floridaenema evergladense BLCC-F167</name>
    <dbReference type="NCBI Taxonomy" id="3153639"/>
    <lineage>
        <taxon>Bacteria</taxon>
        <taxon>Bacillati</taxon>
        <taxon>Cyanobacteriota</taxon>
        <taxon>Cyanophyceae</taxon>
        <taxon>Oscillatoriophycideae</taxon>
        <taxon>Aerosakkonematales</taxon>
        <taxon>Aerosakkonemataceae</taxon>
        <taxon>Floridanema</taxon>
        <taxon>Floridanema evergladense</taxon>
    </lineage>
</organism>
<comment type="caution">
    <text evidence="1">The sequence shown here is derived from an EMBL/GenBank/DDBJ whole genome shotgun (WGS) entry which is preliminary data.</text>
</comment>
<dbReference type="EMBL" id="JBHFNT010000046">
    <property type="protein sequence ID" value="MFB2833747.1"/>
    <property type="molecule type" value="Genomic_DNA"/>
</dbReference>
<sequence length="77" mass="8758">MNWQELKREADKLSVSDRLKLVESIVRSIAHDVNPRPPIPDDIVKRMTGLAKTNDLPPTDAEVETILAERLVEKNLQ</sequence>
<evidence type="ECO:0000313" key="2">
    <source>
        <dbReference type="Proteomes" id="UP001576780"/>
    </source>
</evidence>
<reference evidence="1 2" key="1">
    <citation type="submission" date="2024-09" db="EMBL/GenBank/DDBJ databases">
        <title>Floridaenema gen nov. (Aerosakkonemataceae, Aerosakkonematales ord. nov., Cyanobacteria) from benthic tropical and subtropical fresh waters, with the description of four new species.</title>
        <authorList>
            <person name="Moretto J.A."/>
            <person name="Berthold D.E."/>
            <person name="Lefler F.W."/>
            <person name="Huang I.-S."/>
            <person name="Laughinghouse H. IV."/>
        </authorList>
    </citation>
    <scope>NUCLEOTIDE SEQUENCE [LARGE SCALE GENOMIC DNA]</scope>
    <source>
        <strain evidence="1 2">BLCC-F167</strain>
    </source>
</reference>
<evidence type="ECO:0000313" key="1">
    <source>
        <dbReference type="EMBL" id="MFB2833747.1"/>
    </source>
</evidence>
<gene>
    <name evidence="1" type="ORF">ACE1CA_04375</name>
</gene>
<dbReference type="Proteomes" id="UP001576780">
    <property type="component" value="Unassembled WGS sequence"/>
</dbReference>
<accession>A0ABV4WFV1</accession>
<protein>
    <submittedName>
        <fullName evidence="1">Uncharacterized protein</fullName>
    </submittedName>
</protein>
<dbReference type="RefSeq" id="WP_413276200.1">
    <property type="nucleotide sequence ID" value="NZ_JBHFNT010000046.1"/>
</dbReference>
<keyword evidence="2" id="KW-1185">Reference proteome</keyword>
<proteinExistence type="predicted"/>